<feature type="region of interest" description="Disordered" evidence="10">
    <location>
        <begin position="1026"/>
        <end position="1057"/>
    </location>
</feature>
<keyword evidence="5" id="KW-0106">Calcium</keyword>
<dbReference type="Proteomes" id="UP001445076">
    <property type="component" value="Unassembled WGS sequence"/>
</dbReference>
<keyword evidence="3 11" id="KW-0812">Transmembrane</keyword>
<dbReference type="EMBL" id="JARKIK010000083">
    <property type="protein sequence ID" value="KAK8725441.1"/>
    <property type="molecule type" value="Genomic_DNA"/>
</dbReference>
<dbReference type="SUPFAM" id="SSF63380">
    <property type="entry name" value="Riboflavin synthase domain-like"/>
    <property type="match status" value="1"/>
</dbReference>
<dbReference type="InterPro" id="IPR018247">
    <property type="entry name" value="EF_Hand_1_Ca_BS"/>
</dbReference>
<evidence type="ECO:0008006" key="16">
    <source>
        <dbReference type="Google" id="ProtNLM"/>
    </source>
</evidence>
<evidence type="ECO:0000256" key="2">
    <source>
        <dbReference type="ARBA" id="ARBA00022630"/>
    </source>
</evidence>
<feature type="domain" description="EF-hand" evidence="12">
    <location>
        <begin position="403"/>
        <end position="438"/>
    </location>
</feature>
<accession>A0AAW0W7K9</accession>
<dbReference type="CDD" id="cd06186">
    <property type="entry name" value="NOX_Duox_like_FAD_NADP"/>
    <property type="match status" value="2"/>
</dbReference>
<dbReference type="FunFam" id="3.40.50.80:FF:000012">
    <property type="entry name" value="NADPH oxidase, isoform B"/>
    <property type="match status" value="1"/>
</dbReference>
<dbReference type="Pfam" id="PF00036">
    <property type="entry name" value="EF-hand_1"/>
    <property type="match status" value="1"/>
</dbReference>
<dbReference type="Gene3D" id="2.40.30.10">
    <property type="entry name" value="Translation factors"/>
    <property type="match status" value="1"/>
</dbReference>
<evidence type="ECO:0000259" key="12">
    <source>
        <dbReference type="PROSITE" id="PS50222"/>
    </source>
</evidence>
<dbReference type="InterPro" id="IPR039261">
    <property type="entry name" value="FNR_nucleotide-bd"/>
</dbReference>
<dbReference type="Gene3D" id="1.10.238.10">
    <property type="entry name" value="EF-hand"/>
    <property type="match status" value="2"/>
</dbReference>
<dbReference type="InterPro" id="IPR017927">
    <property type="entry name" value="FAD-bd_FR_type"/>
</dbReference>
<feature type="region of interest" description="Disordered" evidence="10">
    <location>
        <begin position="896"/>
        <end position="938"/>
    </location>
</feature>
<dbReference type="PROSITE" id="PS50222">
    <property type="entry name" value="EF_HAND_2"/>
    <property type="match status" value="4"/>
</dbReference>
<comment type="caution">
    <text evidence="14">The sequence shown here is derived from an EMBL/GenBank/DDBJ whole genome shotgun (WGS) entry which is preliminary data.</text>
</comment>
<reference evidence="14 15" key="1">
    <citation type="journal article" date="2024" name="BMC Genomics">
        <title>Genome assembly of redclaw crayfish (Cherax quadricarinatus) provides insights into its immune adaptation and hypoxia tolerance.</title>
        <authorList>
            <person name="Liu Z."/>
            <person name="Zheng J."/>
            <person name="Li H."/>
            <person name="Fang K."/>
            <person name="Wang S."/>
            <person name="He J."/>
            <person name="Zhou D."/>
            <person name="Weng S."/>
            <person name="Chi M."/>
            <person name="Gu Z."/>
            <person name="He J."/>
            <person name="Li F."/>
            <person name="Wang M."/>
        </authorList>
    </citation>
    <scope>NUCLEOTIDE SEQUENCE [LARGE SCALE GENOMIC DNA]</scope>
    <source>
        <strain evidence="14">ZL_2023a</strain>
    </source>
</reference>
<keyword evidence="7 11" id="KW-1133">Transmembrane helix</keyword>
<dbReference type="PANTHER" id="PTHR11972:SF58">
    <property type="entry name" value="NADPH OXIDASE 5"/>
    <property type="match status" value="1"/>
</dbReference>
<dbReference type="PROSITE" id="PS00018">
    <property type="entry name" value="EF_HAND_1"/>
    <property type="match status" value="2"/>
</dbReference>
<feature type="transmembrane region" description="Helical" evidence="11">
    <location>
        <begin position="607"/>
        <end position="632"/>
    </location>
</feature>
<feature type="domain" description="FAD-binding FR-type" evidence="13">
    <location>
        <begin position="733"/>
        <end position="859"/>
    </location>
</feature>
<dbReference type="PROSITE" id="PS51384">
    <property type="entry name" value="FAD_FR"/>
    <property type="match status" value="1"/>
</dbReference>
<dbReference type="Pfam" id="PF01794">
    <property type="entry name" value="Ferric_reduct"/>
    <property type="match status" value="1"/>
</dbReference>
<feature type="compositionally biased region" description="Acidic residues" evidence="10">
    <location>
        <begin position="1030"/>
        <end position="1046"/>
    </location>
</feature>
<evidence type="ECO:0000256" key="8">
    <source>
        <dbReference type="ARBA" id="ARBA00023002"/>
    </source>
</evidence>
<feature type="domain" description="EF-hand" evidence="12">
    <location>
        <begin position="367"/>
        <end position="402"/>
    </location>
</feature>
<evidence type="ECO:0000256" key="10">
    <source>
        <dbReference type="SAM" id="MobiDB-lite"/>
    </source>
</evidence>
<dbReference type="InterPro" id="IPR011992">
    <property type="entry name" value="EF-hand-dom_pair"/>
</dbReference>
<evidence type="ECO:0000256" key="11">
    <source>
        <dbReference type="SAM" id="Phobius"/>
    </source>
</evidence>
<feature type="compositionally biased region" description="Polar residues" evidence="10">
    <location>
        <begin position="907"/>
        <end position="938"/>
    </location>
</feature>
<dbReference type="GO" id="GO:0042554">
    <property type="term" value="P:superoxide anion generation"/>
    <property type="evidence" value="ECO:0007669"/>
    <property type="project" value="TreeGrafter"/>
</dbReference>
<feature type="region of interest" description="Disordered" evidence="10">
    <location>
        <begin position="1098"/>
        <end position="1118"/>
    </location>
</feature>
<dbReference type="SMART" id="SM00054">
    <property type="entry name" value="EFh"/>
    <property type="match status" value="5"/>
</dbReference>
<dbReference type="SUPFAM" id="SSF52343">
    <property type="entry name" value="Ferredoxin reductase-like, C-terminal NADP-linked domain"/>
    <property type="match status" value="1"/>
</dbReference>
<evidence type="ECO:0000256" key="4">
    <source>
        <dbReference type="ARBA" id="ARBA00022827"/>
    </source>
</evidence>
<dbReference type="GO" id="GO:0043020">
    <property type="term" value="C:NADPH oxidase complex"/>
    <property type="evidence" value="ECO:0007669"/>
    <property type="project" value="TreeGrafter"/>
</dbReference>
<dbReference type="FunFam" id="1.10.238.10:FF:000258">
    <property type="entry name" value="NADPH oxidase, isoform B"/>
    <property type="match status" value="1"/>
</dbReference>
<dbReference type="InterPro" id="IPR013121">
    <property type="entry name" value="Fe_red_NAD-bd_6"/>
</dbReference>
<feature type="transmembrane region" description="Helical" evidence="11">
    <location>
        <begin position="694"/>
        <end position="711"/>
    </location>
</feature>
<evidence type="ECO:0000256" key="7">
    <source>
        <dbReference type="ARBA" id="ARBA00022989"/>
    </source>
</evidence>
<feature type="domain" description="EF-hand" evidence="12">
    <location>
        <begin position="292"/>
        <end position="327"/>
    </location>
</feature>
<evidence type="ECO:0000256" key="3">
    <source>
        <dbReference type="ARBA" id="ARBA00022692"/>
    </source>
</evidence>
<keyword evidence="8" id="KW-0560">Oxidoreductase</keyword>
<dbReference type="GO" id="GO:0006952">
    <property type="term" value="P:defense response"/>
    <property type="evidence" value="ECO:0007669"/>
    <property type="project" value="TreeGrafter"/>
</dbReference>
<proteinExistence type="predicted"/>
<dbReference type="FunFam" id="2.40.30.10:FF:000056">
    <property type="entry name" value="NADPH oxidase 5"/>
    <property type="match status" value="1"/>
</dbReference>
<keyword evidence="15" id="KW-1185">Reference proteome</keyword>
<dbReference type="SUPFAM" id="SSF47473">
    <property type="entry name" value="EF-hand"/>
    <property type="match status" value="2"/>
</dbReference>
<keyword evidence="4" id="KW-0274">FAD</keyword>
<dbReference type="GO" id="GO:0005509">
    <property type="term" value="F:calcium ion binding"/>
    <property type="evidence" value="ECO:0007669"/>
    <property type="project" value="InterPro"/>
</dbReference>
<feature type="transmembrane region" description="Helical" evidence="11">
    <location>
        <begin position="527"/>
        <end position="547"/>
    </location>
</feature>
<comment type="subcellular location">
    <subcellularLocation>
        <location evidence="1">Membrane</location>
        <topology evidence="1">Multi-pass membrane protein</topology>
    </subcellularLocation>
</comment>
<sequence length="1343" mass="153331">MVLRDENQSKLCFDNPLYGEGEAAKQAPSSKKELQVSKSVNFLDSKSSKLEVDKRASNISYAGFQSFFSEGQSSGAKRPSSSLMPAASLSPDCDIEEHIIENIRNRDFWSRRSRSNPFVRARASSRVSKRTSTASHLQVPHRGTPEGEDEERPLSLVAVPPEALEESQDEEDEEATIASEMMLEVQREAKLRENIVWMRNYLWDVSEADGGMFSLSSFVTAMRNKELLQRVFSLWDVQGDGVLLQEEWVDHLKCSTREVGAREWAELLEVLAYVVCGEDQEVTEDLFTTILNSRGVLEKLFRLINKESDGLVSRQEIMDFLANLTYARPRTGFTRENLEWLEQLFRQALGHKQELSFDDFKKIVHSRNSFFAERVFQIFDRDNSGTVSLSEFIDAMHQFAGKSPNDKIKFLFRVYDFSGDGLIQQSELQKVMKACMEENGMKFSDEQIEDLTLAMFEDADTQNTGAITYESLKAQLEKHDGLLENLSISIDRWLVPPDLGTKRETFLEKVSKLRPYQMSLPYVKNNYVYIIFLLLYIGVNLGLFISRAIEYKAHNGLTIVARACGQCLNFNCMFVLVLMLRQCITYLRSMGAAAFLPLDQHMYLHKLCGWLIFIYSVVHTIMHLINFAVYIVPDIYGINSEAWTLGEWILTMKPGQFGLVKGIANPTGVALMVILTIMVICSLPFVRKSGYFEVFYWTHLLYVAFWVLTLLHGPNFWKWFVAPGIIFVIERIHRTIRMRISSGKAYISSGVLLPSKVIHLVIKRPPQFHFHPGDYVFISIPEIAKYEWHPFTISSAPEQEDVVWLHIRAVGQWTNRLYAYFEHEQERFDRQMCELVAHSVDTSTALALDPTPLNTMVSDGRRALTNTPTSGNTSAGPEALLENGMTNLAFELDSSGNKAAHKVSPGATGTNDDTQAGTKTKSTSRARLGTKNQSSPSFTLASRVCRKKLVKTSSVPDFNKRMKKREKNMILRDNFRAASERRFEDSLMKQAHLAAMTANLPFHERPKSSAAMSFRYMRRKPTIITLDLPSETDDNDSEEENGEEEEVEHRGERERKKEVRVTILESGLSSATDIHDLSALAAEEGRLGRKFNLEEARKKSRQEEAKLKRRSRQEERRVRKISRMEEAIAEGGCAVGKPLVIYIDGPFGTPSSHIFQAQHAVLIATGIGVTPFASILQSIMHKYWKARHTCPKCAYSWTSDLPHSVMNLRKVDFFWINRDQRSFEWFVNLLSQLEIEQAEHGGVLDRFLDMHMYITSALQKTDMKAVGLQLALDLLHEKEKRDLITGLKTRTNAGRPNWDKVFKQLENQRKGKITVFYCGPPALGRSLRYKCDEYGFDFRKEIF</sequence>
<gene>
    <name evidence="14" type="ORF">OTU49_010856</name>
</gene>
<evidence type="ECO:0000256" key="5">
    <source>
        <dbReference type="ARBA" id="ARBA00022837"/>
    </source>
</evidence>
<dbReference type="CDD" id="cd00051">
    <property type="entry name" value="EFh"/>
    <property type="match status" value="2"/>
</dbReference>
<evidence type="ECO:0000256" key="9">
    <source>
        <dbReference type="ARBA" id="ARBA00023136"/>
    </source>
</evidence>
<name>A0AAW0W7K9_CHEQU</name>
<feature type="region of interest" description="Disordered" evidence="10">
    <location>
        <begin position="120"/>
        <end position="153"/>
    </location>
</feature>
<dbReference type="InterPro" id="IPR013130">
    <property type="entry name" value="Fe3_Rdtase_TM_dom"/>
</dbReference>
<protein>
    <recommendedName>
        <fullName evidence="16">NADPH oxidase 5</fullName>
    </recommendedName>
</protein>
<feature type="domain" description="EF-hand" evidence="12">
    <location>
        <begin position="223"/>
        <end position="258"/>
    </location>
</feature>
<dbReference type="InterPro" id="IPR013112">
    <property type="entry name" value="FAD-bd_8"/>
</dbReference>
<dbReference type="Gene3D" id="3.40.50.80">
    <property type="entry name" value="Nucleotide-binding domain of ferredoxin-NADP reductase (FNR) module"/>
    <property type="match status" value="1"/>
</dbReference>
<feature type="transmembrane region" description="Helical" evidence="11">
    <location>
        <begin position="559"/>
        <end position="580"/>
    </location>
</feature>
<feature type="transmembrane region" description="Helical" evidence="11">
    <location>
        <begin position="669"/>
        <end position="687"/>
    </location>
</feature>
<dbReference type="GO" id="GO:0016175">
    <property type="term" value="F:superoxide-generating NAD(P)H oxidase activity"/>
    <property type="evidence" value="ECO:0007669"/>
    <property type="project" value="TreeGrafter"/>
</dbReference>
<feature type="compositionally biased region" description="Basic and acidic residues" evidence="10">
    <location>
        <begin position="1047"/>
        <end position="1057"/>
    </location>
</feature>
<evidence type="ECO:0000256" key="1">
    <source>
        <dbReference type="ARBA" id="ARBA00004141"/>
    </source>
</evidence>
<keyword evidence="6" id="KW-0521">NADP</keyword>
<dbReference type="SFLD" id="SFLDS00052">
    <property type="entry name" value="Ferric_Reductase_Domain"/>
    <property type="match status" value="1"/>
</dbReference>
<dbReference type="InterPro" id="IPR002048">
    <property type="entry name" value="EF_hand_dom"/>
</dbReference>
<dbReference type="InterPro" id="IPR017938">
    <property type="entry name" value="Riboflavin_synthase-like_b-brl"/>
</dbReference>
<dbReference type="PANTHER" id="PTHR11972">
    <property type="entry name" value="NADPH OXIDASE"/>
    <property type="match status" value="1"/>
</dbReference>
<evidence type="ECO:0000313" key="15">
    <source>
        <dbReference type="Proteomes" id="UP001445076"/>
    </source>
</evidence>
<feature type="compositionally biased region" description="Low complexity" evidence="10">
    <location>
        <begin position="120"/>
        <end position="135"/>
    </location>
</feature>
<evidence type="ECO:0000259" key="13">
    <source>
        <dbReference type="PROSITE" id="PS51384"/>
    </source>
</evidence>
<dbReference type="InterPro" id="IPR050369">
    <property type="entry name" value="RBOH/FRE"/>
</dbReference>
<dbReference type="Pfam" id="PF08022">
    <property type="entry name" value="FAD_binding_8"/>
    <property type="match status" value="1"/>
</dbReference>
<dbReference type="Pfam" id="PF13499">
    <property type="entry name" value="EF-hand_7"/>
    <property type="match status" value="1"/>
</dbReference>
<dbReference type="Pfam" id="PF08030">
    <property type="entry name" value="NAD_binding_6"/>
    <property type="match status" value="1"/>
</dbReference>
<dbReference type="SFLD" id="SFLDG01169">
    <property type="entry name" value="NADPH_oxidase_subgroup_(NOX)"/>
    <property type="match status" value="1"/>
</dbReference>
<keyword evidence="2" id="KW-0285">Flavoprotein</keyword>
<evidence type="ECO:0000256" key="6">
    <source>
        <dbReference type="ARBA" id="ARBA00022857"/>
    </source>
</evidence>
<organism evidence="14 15">
    <name type="scientific">Cherax quadricarinatus</name>
    <name type="common">Australian red claw crayfish</name>
    <dbReference type="NCBI Taxonomy" id="27406"/>
    <lineage>
        <taxon>Eukaryota</taxon>
        <taxon>Metazoa</taxon>
        <taxon>Ecdysozoa</taxon>
        <taxon>Arthropoda</taxon>
        <taxon>Crustacea</taxon>
        <taxon>Multicrustacea</taxon>
        <taxon>Malacostraca</taxon>
        <taxon>Eumalacostraca</taxon>
        <taxon>Eucarida</taxon>
        <taxon>Decapoda</taxon>
        <taxon>Pleocyemata</taxon>
        <taxon>Astacidea</taxon>
        <taxon>Parastacoidea</taxon>
        <taxon>Parastacidae</taxon>
        <taxon>Cherax</taxon>
    </lineage>
</organism>
<keyword evidence="9 11" id="KW-0472">Membrane</keyword>
<evidence type="ECO:0000313" key="14">
    <source>
        <dbReference type="EMBL" id="KAK8725441.1"/>
    </source>
</evidence>